<evidence type="ECO:0000259" key="7">
    <source>
        <dbReference type="SMART" id="SM00745"/>
    </source>
</evidence>
<evidence type="ECO:0000256" key="5">
    <source>
        <dbReference type="ARBA" id="ARBA00048883"/>
    </source>
</evidence>
<dbReference type="AlphaFoldDB" id="A0AAD4LGX3"/>
<name>A0AAD4LGX3_9AGAM</name>
<evidence type="ECO:0000313" key="9">
    <source>
        <dbReference type="Proteomes" id="UP001201163"/>
    </source>
</evidence>
<dbReference type="Proteomes" id="UP001201163">
    <property type="component" value="Unassembled WGS sequence"/>
</dbReference>
<dbReference type="Gene3D" id="1.20.58.80">
    <property type="entry name" value="Phosphotransferase system, lactose/cellobiose-type IIA subunit"/>
    <property type="match status" value="1"/>
</dbReference>
<keyword evidence="2" id="KW-0813">Transport</keyword>
<dbReference type="SMART" id="SM00745">
    <property type="entry name" value="MIT"/>
    <property type="match status" value="1"/>
</dbReference>
<dbReference type="InterPro" id="IPR007330">
    <property type="entry name" value="MIT_dom"/>
</dbReference>
<feature type="region of interest" description="Disordered" evidence="6">
    <location>
        <begin position="73"/>
        <end position="114"/>
    </location>
</feature>
<feature type="domain" description="MIT" evidence="7">
    <location>
        <begin position="5"/>
        <end position="80"/>
    </location>
</feature>
<keyword evidence="3" id="KW-0378">Hydrolase</keyword>
<feature type="compositionally biased region" description="Basic and acidic residues" evidence="6">
    <location>
        <begin position="73"/>
        <end position="85"/>
    </location>
</feature>
<evidence type="ECO:0000256" key="2">
    <source>
        <dbReference type="ARBA" id="ARBA00022448"/>
    </source>
</evidence>
<dbReference type="FunFam" id="1.20.58.80:FF:000004">
    <property type="entry name" value="Vacuolar protein sorting-associated protein 4"/>
    <property type="match status" value="1"/>
</dbReference>
<proteinExistence type="predicted"/>
<dbReference type="InterPro" id="IPR036181">
    <property type="entry name" value="MIT_dom_sf"/>
</dbReference>
<dbReference type="EC" id="3.6.4.6" evidence="1"/>
<evidence type="ECO:0000256" key="6">
    <source>
        <dbReference type="SAM" id="MobiDB-lite"/>
    </source>
</evidence>
<evidence type="ECO:0000313" key="8">
    <source>
        <dbReference type="EMBL" id="KAH8990539.1"/>
    </source>
</evidence>
<dbReference type="EMBL" id="JAKELL010000030">
    <property type="protein sequence ID" value="KAH8990539.1"/>
    <property type="molecule type" value="Genomic_DNA"/>
</dbReference>
<feature type="compositionally biased region" description="Polar residues" evidence="6">
    <location>
        <begin position="94"/>
        <end position="105"/>
    </location>
</feature>
<comment type="caution">
    <text evidence="8">The sequence shown here is derived from an EMBL/GenBank/DDBJ whole genome shotgun (WGS) entry which is preliminary data.</text>
</comment>
<dbReference type="GO" id="GO:0015031">
    <property type="term" value="P:protein transport"/>
    <property type="evidence" value="ECO:0007669"/>
    <property type="project" value="UniProtKB-KW"/>
</dbReference>
<dbReference type="SUPFAM" id="SSF116846">
    <property type="entry name" value="MIT domain"/>
    <property type="match status" value="1"/>
</dbReference>
<keyword evidence="9" id="KW-1185">Reference proteome</keyword>
<evidence type="ECO:0000256" key="3">
    <source>
        <dbReference type="ARBA" id="ARBA00022801"/>
    </source>
</evidence>
<sequence>MSSANLGPLERAIELVQIVIDEDKKQNYPEAYKQYQNALDDFMLALKYEKNEQSKSLIRGKIAEYQGRSEQLKDHIGLPSHEHQVEQQPEESAGKSTPSATTGNPGANLLDVNP</sequence>
<reference evidence="8" key="1">
    <citation type="submission" date="2022-01" db="EMBL/GenBank/DDBJ databases">
        <title>Comparative genomics reveals a dynamic genome evolution in the ectomycorrhizal milk-cap (Lactarius) mushrooms.</title>
        <authorList>
            <consortium name="DOE Joint Genome Institute"/>
            <person name="Lebreton A."/>
            <person name="Tang N."/>
            <person name="Kuo A."/>
            <person name="LaButti K."/>
            <person name="Drula E."/>
            <person name="Barry K."/>
            <person name="Clum A."/>
            <person name="Lipzen A."/>
            <person name="Mousain D."/>
            <person name="Ng V."/>
            <person name="Wang R."/>
            <person name="Wang X."/>
            <person name="Dai Y."/>
            <person name="Henrissat B."/>
            <person name="Grigoriev I.V."/>
            <person name="Guerin-Laguette A."/>
            <person name="Yu F."/>
            <person name="Martin F.M."/>
        </authorList>
    </citation>
    <scope>NUCLEOTIDE SEQUENCE</scope>
    <source>
        <strain evidence="8">QP</strain>
    </source>
</reference>
<protein>
    <recommendedName>
        <fullName evidence="1">vesicle-fusing ATPase</fullName>
        <ecNumber evidence="1">3.6.4.6</ecNumber>
    </recommendedName>
</protein>
<gene>
    <name evidence="8" type="ORF">EDB92DRAFT_1864360</name>
</gene>
<accession>A0AAD4LGX3</accession>
<dbReference type="GO" id="GO:0016787">
    <property type="term" value="F:hydrolase activity"/>
    <property type="evidence" value="ECO:0007669"/>
    <property type="project" value="UniProtKB-KW"/>
</dbReference>
<dbReference type="Pfam" id="PF04212">
    <property type="entry name" value="MIT"/>
    <property type="match status" value="1"/>
</dbReference>
<comment type="catalytic activity">
    <reaction evidence="5">
        <text>ATP + H2O = ADP + phosphate + H(+)</text>
        <dbReference type="Rhea" id="RHEA:13065"/>
        <dbReference type="ChEBI" id="CHEBI:15377"/>
        <dbReference type="ChEBI" id="CHEBI:15378"/>
        <dbReference type="ChEBI" id="CHEBI:30616"/>
        <dbReference type="ChEBI" id="CHEBI:43474"/>
        <dbReference type="ChEBI" id="CHEBI:456216"/>
        <dbReference type="EC" id="3.6.4.6"/>
    </reaction>
</comment>
<evidence type="ECO:0000256" key="4">
    <source>
        <dbReference type="ARBA" id="ARBA00022927"/>
    </source>
</evidence>
<organism evidence="8 9">
    <name type="scientific">Lactarius akahatsu</name>
    <dbReference type="NCBI Taxonomy" id="416441"/>
    <lineage>
        <taxon>Eukaryota</taxon>
        <taxon>Fungi</taxon>
        <taxon>Dikarya</taxon>
        <taxon>Basidiomycota</taxon>
        <taxon>Agaricomycotina</taxon>
        <taxon>Agaricomycetes</taxon>
        <taxon>Russulales</taxon>
        <taxon>Russulaceae</taxon>
        <taxon>Lactarius</taxon>
    </lineage>
</organism>
<evidence type="ECO:0000256" key="1">
    <source>
        <dbReference type="ARBA" id="ARBA00012674"/>
    </source>
</evidence>
<keyword evidence="4" id="KW-0653">Protein transport</keyword>